<feature type="transmembrane region" description="Helical" evidence="2">
    <location>
        <begin position="39"/>
        <end position="60"/>
    </location>
</feature>
<dbReference type="Proteomes" id="UP000003162">
    <property type="component" value="Unassembled WGS sequence"/>
</dbReference>
<dbReference type="HOGENOM" id="CLU_2001661_0_0_9"/>
<sequence>MIYMSTAQVKYINVSGERISEKNKKAYGITRESSLYKNITLFIFTFITLIFSVVILYGYLNIAQQNRIINTLNSEIRSLETERDDNNMKLEPYKSVDRIAKLARLNYNMDFPKKEQVKYLDKID</sequence>
<reference evidence="3 4" key="2">
    <citation type="submission" date="2007-09" db="EMBL/GenBank/DDBJ databases">
        <authorList>
            <person name="Fulton L."/>
            <person name="Clifton S."/>
            <person name="Fulton B."/>
            <person name="Xu J."/>
            <person name="Minx P."/>
            <person name="Pepin K.H."/>
            <person name="Johnson M."/>
            <person name="Thiruvilangam P."/>
            <person name="Bhonagiri V."/>
            <person name="Nash W.E."/>
            <person name="Mardis E.R."/>
            <person name="Wilson R.K."/>
        </authorList>
    </citation>
    <scope>NUCLEOTIDE SEQUENCE [LARGE SCALE GENOMIC DNA]</scope>
    <source>
        <strain evidence="3 4">ATCC 33270</strain>
    </source>
</reference>
<keyword evidence="1" id="KW-0175">Coiled coil</keyword>
<evidence type="ECO:0000256" key="1">
    <source>
        <dbReference type="SAM" id="Coils"/>
    </source>
</evidence>
<feature type="coiled-coil region" evidence="1">
    <location>
        <begin position="62"/>
        <end position="89"/>
    </location>
</feature>
<gene>
    <name evidence="3" type="ORF">PEPMIC_00291</name>
</gene>
<reference evidence="3 4" key="1">
    <citation type="submission" date="2007-09" db="EMBL/GenBank/DDBJ databases">
        <title>Draft genome sequence of Peptostreptococcus micros (ATCC 33270).</title>
        <authorList>
            <person name="Sudarsanam P."/>
            <person name="Ley R."/>
            <person name="Guruge J."/>
            <person name="Turnbaugh P.J."/>
            <person name="Mahowald M."/>
            <person name="Liep D."/>
            <person name="Gordon J."/>
        </authorList>
    </citation>
    <scope>NUCLEOTIDE SEQUENCE [LARGE SCALE GENOMIC DNA]</scope>
    <source>
        <strain evidence="3 4">ATCC 33270</strain>
    </source>
</reference>
<comment type="caution">
    <text evidence="3">The sequence shown here is derived from an EMBL/GenBank/DDBJ whole genome shotgun (WGS) entry which is preliminary data.</text>
</comment>
<organism evidence="3 4">
    <name type="scientific">Parvimonas micra ATCC 33270</name>
    <dbReference type="NCBI Taxonomy" id="411465"/>
    <lineage>
        <taxon>Bacteria</taxon>
        <taxon>Bacillati</taxon>
        <taxon>Bacillota</taxon>
        <taxon>Tissierellia</taxon>
        <taxon>Tissierellales</taxon>
        <taxon>Peptoniphilaceae</taxon>
        <taxon>Parvimonas</taxon>
    </lineage>
</organism>
<evidence type="ECO:0000313" key="3">
    <source>
        <dbReference type="EMBL" id="EDP24442.1"/>
    </source>
</evidence>
<accession>A8SJF3</accession>
<dbReference type="Pfam" id="PF04977">
    <property type="entry name" value="DivIC"/>
    <property type="match status" value="1"/>
</dbReference>
<protein>
    <submittedName>
        <fullName evidence="3">Septum formation initiator</fullName>
    </submittedName>
</protein>
<name>A8SJF3_9FIRM</name>
<keyword evidence="2" id="KW-0812">Transmembrane</keyword>
<proteinExistence type="predicted"/>
<dbReference type="EMBL" id="ABEE02000015">
    <property type="protein sequence ID" value="EDP24442.1"/>
    <property type="molecule type" value="Genomic_DNA"/>
</dbReference>
<dbReference type="AlphaFoldDB" id="A8SJF3"/>
<keyword evidence="2" id="KW-1133">Transmembrane helix</keyword>
<keyword evidence="2" id="KW-0472">Membrane</keyword>
<evidence type="ECO:0000313" key="4">
    <source>
        <dbReference type="Proteomes" id="UP000003162"/>
    </source>
</evidence>
<dbReference type="InterPro" id="IPR007060">
    <property type="entry name" value="FtsL/DivIC"/>
</dbReference>
<evidence type="ECO:0000256" key="2">
    <source>
        <dbReference type="SAM" id="Phobius"/>
    </source>
</evidence>